<evidence type="ECO:0000313" key="1">
    <source>
        <dbReference type="EMBL" id="SFZ97420.1"/>
    </source>
</evidence>
<name>A0A1W1EBK8_9ZZZZ</name>
<dbReference type="EMBL" id="FPKX01000005">
    <property type="protein sequence ID" value="SFZ97420.1"/>
    <property type="molecule type" value="Genomic_DNA"/>
</dbReference>
<organism evidence="1">
    <name type="scientific">hydrothermal vent metagenome</name>
    <dbReference type="NCBI Taxonomy" id="652676"/>
    <lineage>
        <taxon>unclassified sequences</taxon>
        <taxon>metagenomes</taxon>
        <taxon>ecological metagenomes</taxon>
    </lineage>
</organism>
<proteinExistence type="predicted"/>
<gene>
    <name evidence="1" type="ORF">MNB_SV-5-1739</name>
</gene>
<dbReference type="AlphaFoldDB" id="A0A1W1EBK8"/>
<protein>
    <submittedName>
        <fullName evidence="1">Uncharacterized protein</fullName>
    </submittedName>
</protein>
<reference evidence="1" key="1">
    <citation type="submission" date="2016-10" db="EMBL/GenBank/DDBJ databases">
        <authorList>
            <person name="de Groot N.N."/>
        </authorList>
    </citation>
    <scope>NUCLEOTIDE SEQUENCE</scope>
</reference>
<accession>A0A1W1EBK8</accession>
<sequence length="42" mass="4567">MAFVFVIVSSAILLSIAKLTRKIKTAKSIVIICAFLLLSTEL</sequence>